<accession>A0A1I4T0K8</accession>
<dbReference type="Proteomes" id="UP000199561">
    <property type="component" value="Unassembled WGS sequence"/>
</dbReference>
<dbReference type="InterPro" id="IPR022484">
    <property type="entry name" value="PEP-CTERM/exosrtase_acylTfrase"/>
</dbReference>
<dbReference type="InterPro" id="IPR016181">
    <property type="entry name" value="Acyl_CoA_acyltransferase"/>
</dbReference>
<keyword evidence="2" id="KW-1185">Reference proteome</keyword>
<evidence type="ECO:0000313" key="2">
    <source>
        <dbReference type="Proteomes" id="UP000199561"/>
    </source>
</evidence>
<dbReference type="EMBL" id="FOUF01000028">
    <property type="protein sequence ID" value="SFM70185.1"/>
    <property type="molecule type" value="Genomic_DNA"/>
</dbReference>
<gene>
    <name evidence="1" type="ORF">SAMN05421880_1283</name>
</gene>
<dbReference type="Gene3D" id="3.40.630.30">
    <property type="match status" value="1"/>
</dbReference>
<name>A0A1I4T0K8_9PROT</name>
<proteinExistence type="predicted"/>
<dbReference type="AlphaFoldDB" id="A0A1I4T0K8"/>
<dbReference type="NCBIfam" id="TIGR03694">
    <property type="entry name" value="exosort_acyl"/>
    <property type="match status" value="1"/>
</dbReference>
<evidence type="ECO:0000313" key="1">
    <source>
        <dbReference type="EMBL" id="SFM70185.1"/>
    </source>
</evidence>
<dbReference type="RefSeq" id="WP_090671210.1">
    <property type="nucleotide sequence ID" value="NZ_FOUF01000028.1"/>
</dbReference>
<dbReference type="SUPFAM" id="SSF55729">
    <property type="entry name" value="Acyl-CoA N-acyltransferases (Nat)"/>
    <property type="match status" value="1"/>
</dbReference>
<sequence length="269" mass="30594">MSPQDMNLGASFKEYFEIIPASSKELKNEAYRIRHQVYCEDLNFEPLRSNGFETDEYDSSALHLLIRSIKFDMFIGCTRIIRPKANKLHTPLPFEKICTNSLNRSIVDPTQLPRNKIAEVSRLAVIASFRRRKDEAKRPINISDEDFGKPQDPHSRFPYIPLGLFIGTIELARLNNIDYLFMLTEERLANHFGKLGANNQIIGTPIEHRGTRIPSMVCIEEIVGNMRPIFHPLYQVISTDIGKNAVCTAPLKSLSFKISDTLMDAGVLV</sequence>
<dbReference type="Pfam" id="PF13444">
    <property type="entry name" value="Acetyltransf_5"/>
    <property type="match status" value="1"/>
</dbReference>
<organism evidence="1 2">
    <name type="scientific">Nitrosomonas nitrosa</name>
    <dbReference type="NCBI Taxonomy" id="52442"/>
    <lineage>
        <taxon>Bacteria</taxon>
        <taxon>Pseudomonadati</taxon>
        <taxon>Pseudomonadota</taxon>
        <taxon>Betaproteobacteria</taxon>
        <taxon>Nitrosomonadales</taxon>
        <taxon>Nitrosomonadaceae</taxon>
        <taxon>Nitrosomonas</taxon>
    </lineage>
</organism>
<reference evidence="1 2" key="1">
    <citation type="submission" date="2016-10" db="EMBL/GenBank/DDBJ databases">
        <authorList>
            <person name="de Groot N.N."/>
        </authorList>
    </citation>
    <scope>NUCLEOTIDE SEQUENCE [LARGE SCALE GENOMIC DNA]</scope>
    <source>
        <strain evidence="1 2">Nm146</strain>
    </source>
</reference>
<dbReference type="STRING" id="52442.SAMN05421880_1283"/>
<protein>
    <submittedName>
        <fullName evidence="1">N-acyl amino acid synthase, PEP-CTERM/exosortase system-associated</fullName>
    </submittedName>
</protein>